<organism evidence="1 2">
    <name type="scientific">Lactococcus lactis subsp. lactis</name>
    <name type="common">Streptococcus lactis</name>
    <dbReference type="NCBI Taxonomy" id="1360"/>
    <lineage>
        <taxon>Bacteria</taxon>
        <taxon>Bacillati</taxon>
        <taxon>Bacillota</taxon>
        <taxon>Bacilli</taxon>
        <taxon>Lactobacillales</taxon>
        <taxon>Streptococcaceae</taxon>
        <taxon>Lactococcus</taxon>
    </lineage>
</organism>
<accession>A0A0V8EWX3</accession>
<dbReference type="RefSeq" id="WP_058212363.1">
    <property type="nucleotide sequence ID" value="NZ_JABRBQ010000004.1"/>
</dbReference>
<reference evidence="2" key="1">
    <citation type="submission" date="2015-10" db="EMBL/GenBank/DDBJ databases">
        <title>Draft Genome Sequences of 11 Lactococcus lactis subspecies cremoris strains.</title>
        <authorList>
            <person name="Wels M."/>
            <person name="Backus L."/>
            <person name="Boekhorst J."/>
            <person name="Dijkstra A."/>
            <person name="Beerthuizen M."/>
            <person name="Kelly W."/>
            <person name="Siezen R."/>
            <person name="Bachmann H."/>
            <person name="Van Hijum S."/>
        </authorList>
    </citation>
    <scope>NUCLEOTIDE SEQUENCE [LARGE SCALE GENOMIC DNA]</scope>
    <source>
        <strain evidence="2">N42</strain>
    </source>
</reference>
<evidence type="ECO:0000313" key="1">
    <source>
        <dbReference type="EMBL" id="KSU30285.1"/>
    </source>
</evidence>
<gene>
    <name evidence="1" type="ORF">N42_0077</name>
</gene>
<sequence length="317" mass="37285">MENFKKEIIEAIQSLYYDSEDGCQAITCELADMEINGEGVHNCFACNLAISIRTLDDIANMLNDSEDDEQKVYRLFLPQIYLISEEILSLIENSGLEYKTIVQMFPLISRLRKLMNFLKHPKVRGFFQHPQYVFIKESSKLRTWKSSTEPEIFELLSEDNYLITDNLLNNYNFSFVKCEEKLYNEQDFQDRPDLVEKYLEPTESDVDTFIVIPNYLREGQEYTNATRYKLKLGEIVYFYFCEADIKKFYSGKLSNEQLEKLKEFCVKEGIVIFLPKIPDLIFELGKMIKEVIEQYKNNPILFDSIADLALIYSKIDE</sequence>
<dbReference type="EMBL" id="LKLW01000001">
    <property type="protein sequence ID" value="KSU30285.1"/>
    <property type="molecule type" value="Genomic_DNA"/>
</dbReference>
<evidence type="ECO:0000313" key="2">
    <source>
        <dbReference type="Proteomes" id="UP000052991"/>
    </source>
</evidence>
<comment type="caution">
    <text evidence="1">The sequence shown here is derived from an EMBL/GenBank/DDBJ whole genome shotgun (WGS) entry which is preliminary data.</text>
</comment>
<protein>
    <submittedName>
        <fullName evidence="1">Uncharacterized protein</fullName>
    </submittedName>
</protein>
<proteinExistence type="predicted"/>
<name>A0A0V8EWX3_LACLL</name>
<dbReference type="AlphaFoldDB" id="A0A0V8EWX3"/>
<dbReference type="PATRIC" id="fig|1360.116.peg.2764"/>
<dbReference type="Proteomes" id="UP000052991">
    <property type="component" value="Unassembled WGS sequence"/>
</dbReference>